<dbReference type="GO" id="GO:0016616">
    <property type="term" value="F:oxidoreductase activity, acting on the CH-OH group of donors, NAD or NADP as acceptor"/>
    <property type="evidence" value="ECO:0007669"/>
    <property type="project" value="InterPro"/>
</dbReference>
<keyword evidence="2" id="KW-0560">Oxidoreductase</keyword>
<keyword evidence="3" id="KW-0472">Membrane</keyword>
<evidence type="ECO:0000256" key="2">
    <source>
        <dbReference type="ARBA" id="ARBA00023002"/>
    </source>
</evidence>
<protein>
    <submittedName>
        <fullName evidence="5">C-3 sterol dehydrogenase/C-4 decarboxylase-like protein</fullName>
    </submittedName>
</protein>
<dbReference type="PANTHER" id="PTHR43245:SF51">
    <property type="entry name" value="SHORT CHAIN DEHYDROGENASE_REDUCTASE FAMILY 42E, MEMBER 2"/>
    <property type="match status" value="1"/>
</dbReference>
<dbReference type="Proteomes" id="UP000800094">
    <property type="component" value="Unassembled WGS sequence"/>
</dbReference>
<proteinExistence type="inferred from homology"/>
<evidence type="ECO:0000256" key="3">
    <source>
        <dbReference type="SAM" id="Phobius"/>
    </source>
</evidence>
<dbReference type="Pfam" id="PF01073">
    <property type="entry name" value="3Beta_HSD"/>
    <property type="match status" value="1"/>
</dbReference>
<sequence>MSNSPVSADAAARSVLVTGGCGFLGSHVVDAFLAEGRFRVVAVSRNPNRNRHPEAEYISCDVTKHDEIAAVIQRVKPTVIVHTVTPGPFAPARSHHEDYAATKNLVAVAAKAASVRAFIYSGSAEAVSNFSGARSEPLPETKAILHTPDSTASAYGRAKSASETLVLEANGQDLLTVVLRLPGMFGPRDVNISHNLLKATGTFATRIQLGNNKVVHDWLYVENAAHAHVLAAKALLDPEQAARQRVDGEAFFLSDGVPMKFWDFARKLWAAAGDERCIRGDRVFVIPWSVVLAMAILSEAICYVFTWGRKTPGLTRLHVHYMKEGAWFDIEKARQRLGYVPLVETDEGIRRTAAWFQERSRGARKTT</sequence>
<accession>A0A6A6J3Y9</accession>
<gene>
    <name evidence="5" type="ORF">BU26DRAFT_32055</name>
</gene>
<dbReference type="PANTHER" id="PTHR43245">
    <property type="entry name" value="BIFUNCTIONAL POLYMYXIN RESISTANCE PROTEIN ARNA"/>
    <property type="match status" value="1"/>
</dbReference>
<keyword evidence="3" id="KW-1133">Transmembrane helix</keyword>
<comment type="similarity">
    <text evidence="1">Belongs to the 3-beta-HSD family.</text>
</comment>
<feature type="domain" description="3-beta hydroxysteroid dehydrogenase/isomerase" evidence="4">
    <location>
        <begin position="16"/>
        <end position="274"/>
    </location>
</feature>
<dbReference type="SUPFAM" id="SSF51735">
    <property type="entry name" value="NAD(P)-binding Rossmann-fold domains"/>
    <property type="match status" value="1"/>
</dbReference>
<evidence type="ECO:0000313" key="5">
    <source>
        <dbReference type="EMBL" id="KAF2256922.1"/>
    </source>
</evidence>
<dbReference type="GO" id="GO:0006694">
    <property type="term" value="P:steroid biosynthetic process"/>
    <property type="evidence" value="ECO:0007669"/>
    <property type="project" value="InterPro"/>
</dbReference>
<dbReference type="InterPro" id="IPR050177">
    <property type="entry name" value="Lipid_A_modif_metabolic_enz"/>
</dbReference>
<keyword evidence="3" id="KW-0812">Transmembrane</keyword>
<dbReference type="InterPro" id="IPR036291">
    <property type="entry name" value="NAD(P)-bd_dom_sf"/>
</dbReference>
<reference evidence="5" key="1">
    <citation type="journal article" date="2020" name="Stud. Mycol.">
        <title>101 Dothideomycetes genomes: a test case for predicting lifestyles and emergence of pathogens.</title>
        <authorList>
            <person name="Haridas S."/>
            <person name="Albert R."/>
            <person name="Binder M."/>
            <person name="Bloem J."/>
            <person name="Labutti K."/>
            <person name="Salamov A."/>
            <person name="Andreopoulos B."/>
            <person name="Baker S."/>
            <person name="Barry K."/>
            <person name="Bills G."/>
            <person name="Bluhm B."/>
            <person name="Cannon C."/>
            <person name="Castanera R."/>
            <person name="Culley D."/>
            <person name="Daum C."/>
            <person name="Ezra D."/>
            <person name="Gonzalez J."/>
            <person name="Henrissat B."/>
            <person name="Kuo A."/>
            <person name="Liang C."/>
            <person name="Lipzen A."/>
            <person name="Lutzoni F."/>
            <person name="Magnuson J."/>
            <person name="Mondo S."/>
            <person name="Nolan M."/>
            <person name="Ohm R."/>
            <person name="Pangilinan J."/>
            <person name="Park H.-J."/>
            <person name="Ramirez L."/>
            <person name="Alfaro M."/>
            <person name="Sun H."/>
            <person name="Tritt A."/>
            <person name="Yoshinaga Y."/>
            <person name="Zwiers L.-H."/>
            <person name="Turgeon B."/>
            <person name="Goodwin S."/>
            <person name="Spatafora J."/>
            <person name="Crous P."/>
            <person name="Grigoriev I."/>
        </authorList>
    </citation>
    <scope>NUCLEOTIDE SEQUENCE</scope>
    <source>
        <strain evidence="5">CBS 122368</strain>
    </source>
</reference>
<dbReference type="EMBL" id="ML987189">
    <property type="protein sequence ID" value="KAF2256922.1"/>
    <property type="molecule type" value="Genomic_DNA"/>
</dbReference>
<dbReference type="GeneID" id="54575382"/>
<dbReference type="RefSeq" id="XP_033691926.1">
    <property type="nucleotide sequence ID" value="XM_033822052.1"/>
</dbReference>
<evidence type="ECO:0000256" key="1">
    <source>
        <dbReference type="ARBA" id="ARBA00009219"/>
    </source>
</evidence>
<name>A0A6A6J3Y9_9PLEO</name>
<feature type="transmembrane region" description="Helical" evidence="3">
    <location>
        <begin position="285"/>
        <end position="306"/>
    </location>
</feature>
<dbReference type="InterPro" id="IPR002225">
    <property type="entry name" value="3Beta_OHSteriod_DH/Estase"/>
</dbReference>
<dbReference type="Gene3D" id="3.40.50.720">
    <property type="entry name" value="NAD(P)-binding Rossmann-like Domain"/>
    <property type="match status" value="1"/>
</dbReference>
<organism evidence="5 6">
    <name type="scientific">Trematosphaeria pertusa</name>
    <dbReference type="NCBI Taxonomy" id="390896"/>
    <lineage>
        <taxon>Eukaryota</taxon>
        <taxon>Fungi</taxon>
        <taxon>Dikarya</taxon>
        <taxon>Ascomycota</taxon>
        <taxon>Pezizomycotina</taxon>
        <taxon>Dothideomycetes</taxon>
        <taxon>Pleosporomycetidae</taxon>
        <taxon>Pleosporales</taxon>
        <taxon>Massarineae</taxon>
        <taxon>Trematosphaeriaceae</taxon>
        <taxon>Trematosphaeria</taxon>
    </lineage>
</organism>
<dbReference type="OrthoDB" id="10058185at2759"/>
<evidence type="ECO:0000313" key="6">
    <source>
        <dbReference type="Proteomes" id="UP000800094"/>
    </source>
</evidence>
<evidence type="ECO:0000259" key="4">
    <source>
        <dbReference type="Pfam" id="PF01073"/>
    </source>
</evidence>
<dbReference type="AlphaFoldDB" id="A0A6A6J3Y9"/>
<keyword evidence="6" id="KW-1185">Reference proteome</keyword>